<dbReference type="Proteomes" id="UP000652231">
    <property type="component" value="Unassembled WGS sequence"/>
</dbReference>
<feature type="signal peptide" evidence="2">
    <location>
        <begin position="1"/>
        <end position="18"/>
    </location>
</feature>
<feature type="domain" description="Secretion system C-terminal sorting" evidence="3">
    <location>
        <begin position="417"/>
        <end position="485"/>
    </location>
</feature>
<dbReference type="InterPro" id="IPR026444">
    <property type="entry name" value="Secre_tail"/>
</dbReference>
<dbReference type="Gene3D" id="2.160.20.10">
    <property type="entry name" value="Single-stranded right-handed beta-helix, Pectin lyase-like"/>
    <property type="match status" value="1"/>
</dbReference>
<evidence type="ECO:0000256" key="2">
    <source>
        <dbReference type="SAM" id="SignalP"/>
    </source>
</evidence>
<reference evidence="4" key="2">
    <citation type="submission" date="2020-09" db="EMBL/GenBank/DDBJ databases">
        <authorList>
            <person name="Sun Q."/>
            <person name="Zhou Y."/>
        </authorList>
    </citation>
    <scope>NUCLEOTIDE SEQUENCE</scope>
    <source>
        <strain evidence="4">CGMCC 1.12924</strain>
    </source>
</reference>
<dbReference type="Pfam" id="PF18962">
    <property type="entry name" value="Por_Secre_tail"/>
    <property type="match status" value="1"/>
</dbReference>
<dbReference type="AlphaFoldDB" id="A0A8J2V911"/>
<comment type="caution">
    <text evidence="4">The sequence shown here is derived from an EMBL/GenBank/DDBJ whole genome shotgun (WGS) entry which is preliminary data.</text>
</comment>
<dbReference type="InterPro" id="IPR012334">
    <property type="entry name" value="Pectin_lyas_fold"/>
</dbReference>
<dbReference type="SMART" id="SM00710">
    <property type="entry name" value="PbH1"/>
    <property type="match status" value="4"/>
</dbReference>
<evidence type="ECO:0000313" key="4">
    <source>
        <dbReference type="EMBL" id="GGD90186.1"/>
    </source>
</evidence>
<dbReference type="InterPro" id="IPR022441">
    <property type="entry name" value="Para_beta_helix_rpt-2"/>
</dbReference>
<protein>
    <recommendedName>
        <fullName evidence="3">Secretion system C-terminal sorting domain-containing protein</fullName>
    </recommendedName>
</protein>
<dbReference type="InterPro" id="IPR006626">
    <property type="entry name" value="PbH1"/>
</dbReference>
<proteinExistence type="predicted"/>
<organism evidence="4 5">
    <name type="scientific">Planktosalinus lacus</name>
    <dbReference type="NCBI Taxonomy" id="1526573"/>
    <lineage>
        <taxon>Bacteria</taxon>
        <taxon>Pseudomonadati</taxon>
        <taxon>Bacteroidota</taxon>
        <taxon>Flavobacteriia</taxon>
        <taxon>Flavobacteriales</taxon>
        <taxon>Flavobacteriaceae</taxon>
        <taxon>Planktosalinus</taxon>
    </lineage>
</organism>
<dbReference type="NCBIfam" id="TIGR04183">
    <property type="entry name" value="Por_Secre_tail"/>
    <property type="match status" value="1"/>
</dbReference>
<dbReference type="NCBIfam" id="TIGR03804">
    <property type="entry name" value="para_beta_helix"/>
    <property type="match status" value="1"/>
</dbReference>
<name>A0A8J2V911_9FLAO</name>
<evidence type="ECO:0000256" key="1">
    <source>
        <dbReference type="ARBA" id="ARBA00022729"/>
    </source>
</evidence>
<gene>
    <name evidence="4" type="ORF">GCM10011312_12620</name>
</gene>
<dbReference type="EMBL" id="BMGK01000004">
    <property type="protein sequence ID" value="GGD90186.1"/>
    <property type="molecule type" value="Genomic_DNA"/>
</dbReference>
<sequence length="486" mass="52361">MKKISTFLLLLSISLSFAQYTTPDTGVDWTLDDIVTESPATITVSGTTYTLLEDLTISESDVLRIDSNLTLEIKAGVRVTVFGEFNVSADEVLVTAVDSESPYDGFRFEEFSVIDIQNATIEYGGGLRVLTETFTLNNATLQFNVGGVSTGAVVSMSRGIPVITNNSFLFNETPALSSGANNEVSAIINGNYIEGNNQANQNRPQINMGATRLNDTLKILNNTIIGDIAMDQAGGIAVANLVGGALRAIIEGNTITNNRYGITLIGNNTYGLIKNNVIEDNDTQGDPMLGGSGINLNAPAGGMTVDVTENEIRRNLWGITIQGEVDANLGDDLDNPGLNVFSENGNGGETYAIYNNSPNTISAKHNCWVEEGEGTLAEAEDVIFHIEDDPTLGEVIFDPVFCENLSTDDPVLSSLSVYPNPANNKITFQNLYNFEQVTFYSISGQELFTQKVVEGTNTINFNLTGGVYFVAFDGTEHQTVKKIVVK</sequence>
<evidence type="ECO:0000313" key="5">
    <source>
        <dbReference type="Proteomes" id="UP000652231"/>
    </source>
</evidence>
<dbReference type="RefSeq" id="WP_188440651.1">
    <property type="nucleotide sequence ID" value="NZ_BMGK01000004.1"/>
</dbReference>
<dbReference type="InterPro" id="IPR011050">
    <property type="entry name" value="Pectin_lyase_fold/virulence"/>
</dbReference>
<keyword evidence="5" id="KW-1185">Reference proteome</keyword>
<evidence type="ECO:0000259" key="3">
    <source>
        <dbReference type="Pfam" id="PF18962"/>
    </source>
</evidence>
<feature type="chain" id="PRO_5035281134" description="Secretion system C-terminal sorting domain-containing protein" evidence="2">
    <location>
        <begin position="19"/>
        <end position="486"/>
    </location>
</feature>
<accession>A0A8J2V911</accession>
<dbReference type="SUPFAM" id="SSF51126">
    <property type="entry name" value="Pectin lyase-like"/>
    <property type="match status" value="1"/>
</dbReference>
<reference evidence="4" key="1">
    <citation type="journal article" date="2014" name="Int. J. Syst. Evol. Microbiol.">
        <title>Complete genome sequence of Corynebacterium casei LMG S-19264T (=DSM 44701T), isolated from a smear-ripened cheese.</title>
        <authorList>
            <consortium name="US DOE Joint Genome Institute (JGI-PGF)"/>
            <person name="Walter F."/>
            <person name="Albersmeier A."/>
            <person name="Kalinowski J."/>
            <person name="Ruckert C."/>
        </authorList>
    </citation>
    <scope>NUCLEOTIDE SEQUENCE</scope>
    <source>
        <strain evidence="4">CGMCC 1.12924</strain>
    </source>
</reference>
<keyword evidence="1 2" id="KW-0732">Signal</keyword>